<evidence type="ECO:0000313" key="3">
    <source>
        <dbReference type="EMBL" id="MRH20455.1"/>
    </source>
</evidence>
<dbReference type="Pfam" id="PF14863">
    <property type="entry name" value="Alkyl_sulf_dimr"/>
    <property type="match status" value="1"/>
</dbReference>
<name>A0A844BGE1_9RHOB</name>
<dbReference type="PROSITE" id="PS51318">
    <property type="entry name" value="TAT"/>
    <property type="match status" value="1"/>
</dbReference>
<organism evidence="3 4">
    <name type="scientific">Rhodovulum strictum</name>
    <dbReference type="NCBI Taxonomy" id="58314"/>
    <lineage>
        <taxon>Bacteria</taxon>
        <taxon>Pseudomonadati</taxon>
        <taxon>Pseudomonadota</taxon>
        <taxon>Alphaproteobacteria</taxon>
        <taxon>Rhodobacterales</taxon>
        <taxon>Paracoccaceae</taxon>
        <taxon>Rhodovulum</taxon>
    </lineage>
</organism>
<dbReference type="Gene3D" id="3.60.15.30">
    <property type="entry name" value="Metallo-beta-lactamase domain"/>
    <property type="match status" value="1"/>
</dbReference>
<sequence>MRSRRNSGVDRESHPVWIRAEGLGKDFMVQLANSAQSIPCRRADFNEEMPPETIRSGADGHARAECVPPAPPQGATTFTGLACKETATMTTRRDLLSAAPVAGAFLALGPAALSVPSAARAQETSVPGPLWRSPSLREETAIAANGAITTAPVAGANERLAMTERRAIRVTPDIWLLAGWGIAHSMAIRAPDGWIIIDTGDSTGAAQEMRDALATALGEPVRVAAILLTHWHYSEGTAAWSDEGVELWGHEWLDRNRTASVGLGPLSGLFKARAVAQFGVFHPPEGPDAFPNNLGFTPERLLAESSYRAPDRLFTNGIVETLKIAGEDVTVMPNRSDATDSVGFYFPRLRLLITNAMAPGFMFNLSTLRGGPLRDPDPYLDDARHLETYNAAILLDLHAAPVTGEDAVLSAIRRSADRIRLIRDQSLRMIARGMDGREAAEAVEMPTSLREDYEFYGQVESQVRQIYNTEVSWFGNDVYDINPLPVREEARRTIALMGGREEVQAAAAASAAGGDIAGWQWALRLTSLLLQLDSQDQAARATRSIAARALGQRTTSSNARGWYITEALELDGNLLAMGRPVTIGEVRAVLGTPRREDLIAAGTAASLAFLRVLVDPDQAGETRTAFTLQVEGDETAWHIEMRNGVILTEPATVPLHDHVELTADELAEFVLGLAAPASDSPLAVLDAALDRSGFVFLPASPAAVLDDPAAEVHLLGEGSQ</sequence>
<dbReference type="AlphaFoldDB" id="A0A844BGE1"/>
<dbReference type="Pfam" id="PF00753">
    <property type="entry name" value="Lactamase_B"/>
    <property type="match status" value="1"/>
</dbReference>
<reference evidence="3 4" key="1">
    <citation type="submission" date="2019-11" db="EMBL/GenBank/DDBJ databases">
        <title>Draft Whole-Genome sequence of the marine photosynthetic bacterium Rhodovulum strictum DSM 11289.</title>
        <authorList>
            <person name="Kyndt J.A."/>
            <person name="Meyer T.E."/>
        </authorList>
    </citation>
    <scope>NUCLEOTIDE SEQUENCE [LARGE SCALE GENOMIC DNA]</scope>
    <source>
        <strain evidence="3 4">DSM 11289</strain>
    </source>
</reference>
<dbReference type="InterPro" id="IPR001279">
    <property type="entry name" value="Metallo-B-lactamas"/>
</dbReference>
<evidence type="ECO:0000259" key="1">
    <source>
        <dbReference type="Pfam" id="PF00753"/>
    </source>
</evidence>
<dbReference type="Proteomes" id="UP000466730">
    <property type="component" value="Unassembled WGS sequence"/>
</dbReference>
<accession>A0A844BGE1</accession>
<comment type="caution">
    <text evidence="3">The sequence shown here is derived from an EMBL/GenBank/DDBJ whole genome shotgun (WGS) entry which is preliminary data.</text>
</comment>
<dbReference type="EMBL" id="WJPO01000005">
    <property type="protein sequence ID" value="MRH20455.1"/>
    <property type="molecule type" value="Genomic_DNA"/>
</dbReference>
<feature type="domain" description="Metallo-beta-lactamase" evidence="1">
    <location>
        <begin position="179"/>
        <end position="233"/>
    </location>
</feature>
<dbReference type="InterPro" id="IPR036866">
    <property type="entry name" value="RibonucZ/Hydroxyglut_hydro"/>
</dbReference>
<dbReference type="InterPro" id="IPR029228">
    <property type="entry name" value="Alkyl_sulf_dimr"/>
</dbReference>
<feature type="domain" description="Alkyl sulfatase dimerisation" evidence="2">
    <location>
        <begin position="437"/>
        <end position="571"/>
    </location>
</feature>
<gene>
    <name evidence="3" type="ORF">GH815_05570</name>
</gene>
<evidence type="ECO:0000313" key="4">
    <source>
        <dbReference type="Proteomes" id="UP000466730"/>
    </source>
</evidence>
<dbReference type="InterPro" id="IPR038536">
    <property type="entry name" value="Alkyl/aryl-sulf_dimr_sf"/>
</dbReference>
<protein>
    <submittedName>
        <fullName evidence="3">MBL fold metallo-hydrolase</fullName>
    </submittedName>
</protein>
<dbReference type="InterPro" id="IPR006311">
    <property type="entry name" value="TAT_signal"/>
</dbReference>
<keyword evidence="4" id="KW-1185">Reference proteome</keyword>
<dbReference type="PANTHER" id="PTHR43223:SF2">
    <property type="entry name" value="METALLO-BETA-LACTAMASE DOMAIN-CONTAINING PROTEIN"/>
    <property type="match status" value="1"/>
</dbReference>
<dbReference type="InterPro" id="IPR052195">
    <property type="entry name" value="Bact_Alkyl/Aryl-Sulfatase"/>
</dbReference>
<keyword evidence="3" id="KW-0378">Hydrolase</keyword>
<dbReference type="OrthoDB" id="7253658at2"/>
<evidence type="ECO:0000259" key="2">
    <source>
        <dbReference type="Pfam" id="PF14863"/>
    </source>
</evidence>
<proteinExistence type="predicted"/>
<dbReference type="Gene3D" id="1.25.40.880">
    <property type="entry name" value="Alkyl sulfatase, dimerisation domain"/>
    <property type="match status" value="1"/>
</dbReference>
<dbReference type="GO" id="GO:0046983">
    <property type="term" value="F:protein dimerization activity"/>
    <property type="evidence" value="ECO:0007669"/>
    <property type="project" value="InterPro"/>
</dbReference>
<dbReference type="PANTHER" id="PTHR43223">
    <property type="entry name" value="ALKYL/ARYL-SULFATASE"/>
    <property type="match status" value="1"/>
</dbReference>
<dbReference type="GO" id="GO:0016787">
    <property type="term" value="F:hydrolase activity"/>
    <property type="evidence" value="ECO:0007669"/>
    <property type="project" value="UniProtKB-KW"/>
</dbReference>
<dbReference type="SUPFAM" id="SSF56281">
    <property type="entry name" value="Metallo-hydrolase/oxidoreductase"/>
    <property type="match status" value="1"/>
</dbReference>